<dbReference type="SUPFAM" id="SSF47576">
    <property type="entry name" value="Calponin-homology domain, CH-domain"/>
    <property type="match status" value="1"/>
</dbReference>
<evidence type="ECO:0000256" key="1">
    <source>
        <dbReference type="ARBA" id="ARBA00004496"/>
    </source>
</evidence>
<sequence length="1121" mass="122941">MGTPCPVPASAGVSRRPWRESLFNDLPGGDDTTTNIEFTSAFGRPKPQVPAKASLQSSLMGGKPRRTNVGRKGGNGGLGFTIYDDDDDNVDNAVRSVGTRLAPANTLTVPAKRGVMAQPPQRPKHRVSFMQPPPPSSSEVEVAGPLLVREDVSNLRSVQRQSQSRRISQVPPRRPAMRDDSARNETQKQPYLQQPCLAPLPEDMDLTMPAMDSTMTILKPARRGTIYIPNEDTTMPSMYMGIFSPIKDLDTRAIVEAANVPDSELTGIAAQMAKKRAPARRQSVIAASPKRMGGPLQTVSRPVQESAVVQDRLGQGAGKENVPPGQSRMGRLVEMEKKKESMKPAKRISGVVQKNLSVEHRSLADSMASLSLNLEPVRHSSRLFAPTTSSLSKAAERPIHNSNVGVKTSWNAGLKARTAQDAAPTTKKSPPPKPKVPELRQEQVVVSKKASVPSRFVVPTAMIKNESVLPLPAPQTYPVLTENLVTPSMYEDNWLQHQEIAMTQLVNSLFDTSDPPADHEQAGADGGMLRVRLLEMYGNAESALLFKRLQAALMYGAFRAPVEGSAGAAKLSCDVGKRKAFTDLWLTTYELGCLTAALEAVVGRRCGGASRFASPRAAAARSRKEGSGASTCDEEPRMNRVRQSLRRFIEIFLIRNEDGELDEATSSSSTAHASWSYQRTMLRSLMLIKLLDAAPIGGCLFQLSSSYKSSLSLIQALFQMLNPSAGDPTRALGHVGYSVYRVQHPLEEYNYRIQNLAVDLRDGVRLTRLVEVLLLSGDDSPLEEAEQQQNRPGRPLSQQLKFPCLGRATKIHNVQVALDALYNIQGMAALTHDIAADDIVDGFREKTVRLLWGLTNKWGLGGLLDWEDVEREIKRIGRSNSGMDCGGQVYFTNALVGEEDGCSRYRTLLVSWAQVIARKREISVSNMTTSFADGLVFESIVDEYQEHIIGNHRRTDCKHLSERLRGLGCSDQFAGLFSPSSSSSNRTHIFDQDFVMAALAFLCSRLLGPSRSSRVAVTIQRAWRTRWGRVLQGRKSQLKMMAEGCASLVRANRRQVLDGDECQSEDLPIGNTLNTAPQGKDGEAAAKTETAYDTDRTITIEVSMSVDEKVDEPEGDIWLSL</sequence>
<dbReference type="PROSITE" id="PS50021">
    <property type="entry name" value="CH"/>
    <property type="match status" value="1"/>
</dbReference>
<keyword evidence="3" id="KW-0112">Calmodulin-binding</keyword>
<dbReference type="PANTHER" id="PTHR22706">
    <property type="entry name" value="ASSEMBLY FACTOR FOR SPINDLE MICROTUBULES"/>
    <property type="match status" value="1"/>
</dbReference>
<dbReference type="GO" id="GO:0000278">
    <property type="term" value="P:mitotic cell cycle"/>
    <property type="evidence" value="ECO:0007669"/>
    <property type="project" value="TreeGrafter"/>
</dbReference>
<dbReference type="RefSeq" id="XP_064711359.1">
    <property type="nucleotide sequence ID" value="XM_064848735.1"/>
</dbReference>
<feature type="region of interest" description="Disordered" evidence="4">
    <location>
        <begin position="1"/>
        <end position="32"/>
    </location>
</feature>
<feature type="region of interest" description="Disordered" evidence="4">
    <location>
        <begin position="1067"/>
        <end position="1089"/>
    </location>
</feature>
<dbReference type="Pfam" id="PF00307">
    <property type="entry name" value="CH"/>
    <property type="match status" value="1"/>
</dbReference>
<keyword evidence="2" id="KW-0963">Cytoplasm</keyword>
<evidence type="ECO:0000259" key="5">
    <source>
        <dbReference type="PROSITE" id="PS50021"/>
    </source>
</evidence>
<gene>
    <name evidence="6" type="ORF">LTR84_005163</name>
</gene>
<evidence type="ECO:0000256" key="4">
    <source>
        <dbReference type="SAM" id="MobiDB-lite"/>
    </source>
</evidence>
<dbReference type="PANTHER" id="PTHR22706:SF1">
    <property type="entry name" value="ASSEMBLY FACTOR FOR SPINDLE MICROTUBULES"/>
    <property type="match status" value="1"/>
</dbReference>
<feature type="region of interest" description="Disordered" evidence="4">
    <location>
        <begin position="416"/>
        <end position="440"/>
    </location>
</feature>
<keyword evidence="7" id="KW-1185">Reference proteome</keyword>
<proteinExistence type="predicted"/>
<evidence type="ECO:0000313" key="7">
    <source>
        <dbReference type="Proteomes" id="UP001358417"/>
    </source>
</evidence>
<feature type="region of interest" description="Disordered" evidence="4">
    <location>
        <begin position="155"/>
        <end position="189"/>
    </location>
</feature>
<name>A0AAV9NSY0_9EURO</name>
<dbReference type="GO" id="GO:0005737">
    <property type="term" value="C:cytoplasm"/>
    <property type="evidence" value="ECO:0007669"/>
    <property type="project" value="UniProtKB-SubCell"/>
</dbReference>
<dbReference type="InterPro" id="IPR051185">
    <property type="entry name" value="ASPM"/>
</dbReference>
<dbReference type="Proteomes" id="UP001358417">
    <property type="component" value="Unassembled WGS sequence"/>
</dbReference>
<feature type="compositionally biased region" description="Low complexity" evidence="4">
    <location>
        <begin position="156"/>
        <end position="171"/>
    </location>
</feature>
<dbReference type="GO" id="GO:0007051">
    <property type="term" value="P:spindle organization"/>
    <property type="evidence" value="ECO:0007669"/>
    <property type="project" value="TreeGrafter"/>
</dbReference>
<dbReference type="GO" id="GO:0000922">
    <property type="term" value="C:spindle pole"/>
    <property type="evidence" value="ECO:0007669"/>
    <property type="project" value="TreeGrafter"/>
</dbReference>
<accession>A0AAV9NSY0</accession>
<feature type="region of interest" description="Disordered" evidence="4">
    <location>
        <begin position="114"/>
        <end position="141"/>
    </location>
</feature>
<comment type="caution">
    <text evidence="6">The sequence shown here is derived from an EMBL/GenBank/DDBJ whole genome shotgun (WGS) entry which is preliminary data.</text>
</comment>
<reference evidence="6 7" key="1">
    <citation type="submission" date="2023-08" db="EMBL/GenBank/DDBJ databases">
        <title>Black Yeasts Isolated from many extreme environments.</title>
        <authorList>
            <person name="Coleine C."/>
            <person name="Stajich J.E."/>
            <person name="Selbmann L."/>
        </authorList>
    </citation>
    <scope>NUCLEOTIDE SEQUENCE [LARGE SCALE GENOMIC DNA]</scope>
    <source>
        <strain evidence="6 7">CCFEE 5792</strain>
    </source>
</reference>
<dbReference type="AlphaFoldDB" id="A0AAV9NSY0"/>
<feature type="domain" description="Calponin-homology (CH)" evidence="5">
    <location>
        <begin position="708"/>
        <end position="859"/>
    </location>
</feature>
<feature type="compositionally biased region" description="Basic and acidic residues" evidence="4">
    <location>
        <begin position="176"/>
        <end position="186"/>
    </location>
</feature>
<protein>
    <recommendedName>
        <fullName evidence="5">Calponin-homology (CH) domain-containing protein</fullName>
    </recommendedName>
</protein>
<evidence type="ECO:0000256" key="3">
    <source>
        <dbReference type="ARBA" id="ARBA00022860"/>
    </source>
</evidence>
<dbReference type="CDD" id="cd21223">
    <property type="entry name" value="CH_ASPM_rpt1"/>
    <property type="match status" value="1"/>
</dbReference>
<evidence type="ECO:0000256" key="2">
    <source>
        <dbReference type="ARBA" id="ARBA00022490"/>
    </source>
</evidence>
<dbReference type="GeneID" id="89973341"/>
<dbReference type="GO" id="GO:0051295">
    <property type="term" value="P:establishment of meiotic spindle localization"/>
    <property type="evidence" value="ECO:0007669"/>
    <property type="project" value="TreeGrafter"/>
</dbReference>
<dbReference type="InterPro" id="IPR001715">
    <property type="entry name" value="CH_dom"/>
</dbReference>
<comment type="subcellular location">
    <subcellularLocation>
        <location evidence="1">Cytoplasm</location>
    </subcellularLocation>
</comment>
<dbReference type="EMBL" id="JAVRRD010000002">
    <property type="protein sequence ID" value="KAK5063087.1"/>
    <property type="molecule type" value="Genomic_DNA"/>
</dbReference>
<organism evidence="6 7">
    <name type="scientific">Exophiala bonariae</name>
    <dbReference type="NCBI Taxonomy" id="1690606"/>
    <lineage>
        <taxon>Eukaryota</taxon>
        <taxon>Fungi</taxon>
        <taxon>Dikarya</taxon>
        <taxon>Ascomycota</taxon>
        <taxon>Pezizomycotina</taxon>
        <taxon>Eurotiomycetes</taxon>
        <taxon>Chaetothyriomycetidae</taxon>
        <taxon>Chaetothyriales</taxon>
        <taxon>Herpotrichiellaceae</taxon>
        <taxon>Exophiala</taxon>
    </lineage>
</organism>
<dbReference type="Gene3D" id="1.10.418.10">
    <property type="entry name" value="Calponin-like domain"/>
    <property type="match status" value="2"/>
</dbReference>
<dbReference type="GO" id="GO:0005516">
    <property type="term" value="F:calmodulin binding"/>
    <property type="evidence" value="ECO:0007669"/>
    <property type="project" value="UniProtKB-KW"/>
</dbReference>
<evidence type="ECO:0000313" key="6">
    <source>
        <dbReference type="EMBL" id="KAK5063087.1"/>
    </source>
</evidence>
<dbReference type="InterPro" id="IPR036872">
    <property type="entry name" value="CH_dom_sf"/>
</dbReference>